<dbReference type="Pfam" id="PF00651">
    <property type="entry name" value="BTB"/>
    <property type="match status" value="2"/>
</dbReference>
<organism evidence="4">
    <name type="scientific">Triticum aestivum</name>
    <name type="common">Wheat</name>
    <dbReference type="NCBI Taxonomy" id="4565"/>
    <lineage>
        <taxon>Eukaryota</taxon>
        <taxon>Viridiplantae</taxon>
        <taxon>Streptophyta</taxon>
        <taxon>Embryophyta</taxon>
        <taxon>Tracheophyta</taxon>
        <taxon>Spermatophyta</taxon>
        <taxon>Magnoliopsida</taxon>
        <taxon>Liliopsida</taxon>
        <taxon>Poales</taxon>
        <taxon>Poaceae</taxon>
        <taxon>BOP clade</taxon>
        <taxon>Pooideae</taxon>
        <taxon>Triticodae</taxon>
        <taxon>Triticeae</taxon>
        <taxon>Triticinae</taxon>
        <taxon>Triticum</taxon>
    </lineage>
</organism>
<accession>A0A3B6E9L2</accession>
<dbReference type="SMR" id="A0A3B6E9L2"/>
<keyword evidence="5" id="KW-1185">Reference proteome</keyword>
<sequence>MEDDRLTILCTVEVLREEEEDSGIAEDMQKLLFLSSESKSTRPACMLPDVTFVVEQAEIQAHRLVLAMRSPVFAAELLGDMREGTTRHIMVDDMSASTFRAMLRFIYTDKLNIKRKASDVALRSQRGCKEKRAARRRVDMALDLLVAADRYDLEKLRLMCDKILSESIDVDSVTPTLMVVHGRLSCRQLEASCIDYLASDDDLYANVKAMEEYKELEESCWSFTADVMDKVAKRKLAANDSSLGANTSRRRPEKKSVSTYNISEVVRGTYEMRIPNFDSMRRSYSVKQTIFSDIFQIGGYDWKLKVSVKEKTISVFAKLLTDPGTAGLRAALFMRMDDPGGKLRPIVRRFKPIFSRKATTWGYSNFMGAEGTKSPYQYLAHDGSLTIRCNFLVSAISSCIKDTTLAPPPNIMCHLEKLLVSEKGSDVTFLFEKREIHAHSLIIAIRSPALYMVVVAANKEEDIVPINDMKAAVFKAMLHFIYTDELPPLEDIALAAGDGVMTTAGDMLAAACRFKLDRMKDKCETLFGQSVSKQNASSMLKLARHHHCVKLKDYCLKFE</sequence>
<feature type="domain" description="BTB" evidence="2">
    <location>
        <begin position="48"/>
        <end position="115"/>
    </location>
</feature>
<protein>
    <recommendedName>
        <fullName evidence="6">BTB domain-containing protein</fullName>
    </recommendedName>
</protein>
<dbReference type="InterPro" id="IPR000210">
    <property type="entry name" value="BTB/POZ_dom"/>
</dbReference>
<dbReference type="Gene3D" id="3.30.710.10">
    <property type="entry name" value="Potassium Channel Kv1.1, Chain A"/>
    <property type="match status" value="2"/>
</dbReference>
<name>A0A3B6E9L2_WHEAT</name>
<reference evidence="4" key="2">
    <citation type="submission" date="2018-10" db="UniProtKB">
        <authorList>
            <consortium name="EnsemblPlants"/>
        </authorList>
    </citation>
    <scope>IDENTIFICATION</scope>
</reference>
<dbReference type="Gene3D" id="2.60.210.10">
    <property type="entry name" value="Apoptosis, Tumor Necrosis Factor Receptor Associated Protein 2, Chain A"/>
    <property type="match status" value="1"/>
</dbReference>
<dbReference type="Gramene" id="TraesCAD_scaffold_091125_01G000100.1">
    <property type="protein sequence ID" value="TraesCAD_scaffold_091125_01G000100.1"/>
    <property type="gene ID" value="TraesCAD_scaffold_091125_01G000100"/>
</dbReference>
<dbReference type="AlphaFoldDB" id="A0A3B6E9L2"/>
<dbReference type="GO" id="GO:0016567">
    <property type="term" value="P:protein ubiquitination"/>
    <property type="evidence" value="ECO:0007669"/>
    <property type="project" value="InterPro"/>
</dbReference>
<evidence type="ECO:0000259" key="2">
    <source>
        <dbReference type="PROSITE" id="PS50097"/>
    </source>
</evidence>
<feature type="domain" description="MATH" evidence="3">
    <location>
        <begin position="267"/>
        <end position="391"/>
    </location>
</feature>
<evidence type="ECO:0000313" key="5">
    <source>
        <dbReference type="Proteomes" id="UP000019116"/>
    </source>
</evidence>
<evidence type="ECO:0000313" key="4">
    <source>
        <dbReference type="EnsemblPlants" id="TraesCS3A02G009700.1.cds1"/>
    </source>
</evidence>
<dbReference type="OMA" id="NIMCHLE"/>
<dbReference type="PANTHER" id="PTHR26379">
    <property type="entry name" value="BTB/POZ AND MATH DOMAIN-CONTAINING PROTEIN 1"/>
    <property type="match status" value="1"/>
</dbReference>
<dbReference type="SUPFAM" id="SSF54695">
    <property type="entry name" value="POZ domain"/>
    <property type="match status" value="2"/>
</dbReference>
<proteinExistence type="predicted"/>
<dbReference type="SMART" id="SM00225">
    <property type="entry name" value="BTB"/>
    <property type="match status" value="2"/>
</dbReference>
<dbReference type="Gramene" id="TraesCS3A02G009700.1">
    <property type="protein sequence ID" value="TraesCS3A02G009700.1.cds1"/>
    <property type="gene ID" value="TraesCS3A02G009700"/>
</dbReference>
<dbReference type="EnsemblPlants" id="TraesCS3A02G009700.1">
    <property type="protein sequence ID" value="TraesCS3A02G009700.1.cds1"/>
    <property type="gene ID" value="TraesCS3A02G009700"/>
</dbReference>
<dbReference type="Gramene" id="TraesCS3A03G0021100.1">
    <property type="protein sequence ID" value="TraesCS3A03G0021100.1.CDS1"/>
    <property type="gene ID" value="TraesCS3A03G0021100"/>
</dbReference>
<dbReference type="Proteomes" id="UP000019116">
    <property type="component" value="Chromosome 3A"/>
</dbReference>
<dbReference type="SUPFAM" id="SSF49599">
    <property type="entry name" value="TRAF domain-like"/>
    <property type="match status" value="1"/>
</dbReference>
<dbReference type="Gene3D" id="1.25.40.420">
    <property type="match status" value="1"/>
</dbReference>
<dbReference type="STRING" id="4565.A0A3B6E9L2"/>
<dbReference type="PROSITE" id="PS50144">
    <property type="entry name" value="MATH"/>
    <property type="match status" value="1"/>
</dbReference>
<dbReference type="PANTHER" id="PTHR26379:SF493">
    <property type="entry name" value="BTB DOMAIN-CONTAINING PROTEIN"/>
    <property type="match status" value="1"/>
</dbReference>
<dbReference type="InterPro" id="IPR011333">
    <property type="entry name" value="SKP1/BTB/POZ_sf"/>
</dbReference>
<dbReference type="CDD" id="cd00121">
    <property type="entry name" value="MATH"/>
    <property type="match status" value="1"/>
</dbReference>
<evidence type="ECO:0000259" key="3">
    <source>
        <dbReference type="PROSITE" id="PS50144"/>
    </source>
</evidence>
<dbReference type="InterPro" id="IPR045005">
    <property type="entry name" value="BPM1-6"/>
</dbReference>
<reference evidence="4" key="1">
    <citation type="submission" date="2018-08" db="EMBL/GenBank/DDBJ databases">
        <authorList>
            <person name="Rossello M."/>
        </authorList>
    </citation>
    <scope>NUCLEOTIDE SEQUENCE [LARGE SCALE GENOMIC DNA]</scope>
    <source>
        <strain evidence="4">cv. Chinese Spring</strain>
    </source>
</reference>
<feature type="domain" description="BTB" evidence="2">
    <location>
        <begin position="425"/>
        <end position="490"/>
    </location>
</feature>
<evidence type="ECO:0000256" key="1">
    <source>
        <dbReference type="ARBA" id="ARBA00004906"/>
    </source>
</evidence>
<comment type="pathway">
    <text evidence="1">Protein modification; protein ubiquitination.</text>
</comment>
<dbReference type="OrthoDB" id="676805at2759"/>
<dbReference type="InterPro" id="IPR008974">
    <property type="entry name" value="TRAF-like"/>
</dbReference>
<evidence type="ECO:0008006" key="6">
    <source>
        <dbReference type="Google" id="ProtNLM"/>
    </source>
</evidence>
<dbReference type="PROSITE" id="PS50097">
    <property type="entry name" value="BTB"/>
    <property type="match status" value="2"/>
</dbReference>
<dbReference type="Pfam" id="PF22486">
    <property type="entry name" value="MATH_2"/>
    <property type="match status" value="1"/>
</dbReference>
<dbReference type="InterPro" id="IPR002083">
    <property type="entry name" value="MATH/TRAF_dom"/>
</dbReference>